<protein>
    <submittedName>
        <fullName evidence="7">Uncharacterized protein</fullName>
    </submittedName>
</protein>
<gene>
    <name evidence="7" type="ORF">HJC23_002795</name>
</gene>
<evidence type="ECO:0000256" key="1">
    <source>
        <dbReference type="ARBA" id="ARBA00004141"/>
    </source>
</evidence>
<dbReference type="AlphaFoldDB" id="A0ABD3PSL3"/>
<dbReference type="Proteomes" id="UP001516023">
    <property type="component" value="Unassembled WGS sequence"/>
</dbReference>
<reference evidence="7 8" key="1">
    <citation type="journal article" date="2020" name="G3 (Bethesda)">
        <title>Improved Reference Genome for Cyclotella cryptica CCMP332, a Model for Cell Wall Morphogenesis, Salinity Adaptation, and Lipid Production in Diatoms (Bacillariophyta).</title>
        <authorList>
            <person name="Roberts W.R."/>
            <person name="Downey K.M."/>
            <person name="Ruck E.C."/>
            <person name="Traller J.C."/>
            <person name="Alverson A.J."/>
        </authorList>
    </citation>
    <scope>NUCLEOTIDE SEQUENCE [LARGE SCALE GENOMIC DNA]</scope>
    <source>
        <strain evidence="7 8">CCMP332</strain>
    </source>
</reference>
<organism evidence="7 8">
    <name type="scientific">Cyclotella cryptica</name>
    <dbReference type="NCBI Taxonomy" id="29204"/>
    <lineage>
        <taxon>Eukaryota</taxon>
        <taxon>Sar</taxon>
        <taxon>Stramenopiles</taxon>
        <taxon>Ochrophyta</taxon>
        <taxon>Bacillariophyta</taxon>
        <taxon>Coscinodiscophyceae</taxon>
        <taxon>Thalassiosirophycidae</taxon>
        <taxon>Stephanodiscales</taxon>
        <taxon>Stephanodiscaceae</taxon>
        <taxon>Cyclotella</taxon>
    </lineage>
</organism>
<evidence type="ECO:0000256" key="2">
    <source>
        <dbReference type="ARBA" id="ARBA00006824"/>
    </source>
</evidence>
<dbReference type="GO" id="GO:0016020">
    <property type="term" value="C:membrane"/>
    <property type="evidence" value="ECO:0007669"/>
    <property type="project" value="UniProtKB-SubCell"/>
</dbReference>
<evidence type="ECO:0000256" key="5">
    <source>
        <dbReference type="ARBA" id="ARBA00023136"/>
    </source>
</evidence>
<dbReference type="PANTHER" id="PTHR11266">
    <property type="entry name" value="PEROXISOMAL MEMBRANE PROTEIN 2, PXMP2 MPV17"/>
    <property type="match status" value="1"/>
</dbReference>
<evidence type="ECO:0000256" key="4">
    <source>
        <dbReference type="ARBA" id="ARBA00022989"/>
    </source>
</evidence>
<keyword evidence="5 6" id="KW-0472">Membrane</keyword>
<dbReference type="PANTHER" id="PTHR11266:SF121">
    <property type="entry name" value="OS09G0315000 PROTEIN"/>
    <property type="match status" value="1"/>
</dbReference>
<comment type="caution">
    <text evidence="6">Lacks conserved residue(s) required for the propagation of feature annotation.</text>
</comment>
<keyword evidence="8" id="KW-1185">Reference proteome</keyword>
<proteinExistence type="inferred from homology"/>
<comment type="similarity">
    <text evidence="2 6">Belongs to the peroxisomal membrane protein PXMP2/4 family.</text>
</comment>
<sequence length="301" mass="33880">MIDENPCLVKAGPMCTRDTNAIELPPDTALQLDLHDANSSSSATHVFQHMMLLPSLPRTFDRDTVLNISIIFLAIVVVAVQVFSINTGISRGWSPEEIAYRVPIDNWRSYNDILNMAPIQTKAVTSATVYTIGDIIAQRSEGVQMGELDRSRIARSLTAGLIGHGPLSHVWYQISEDWFDNVLHWTEWWSFVPKVVIDQTLWGPFWNNTYIVMLGIMQFQKPSQIWGDIKRTTIPLIVSGLKLWPLAHCVTYGLVPIENRLLWVDMVEIVWVTILATQASASTVEHPSNAQEELKAGGQFR</sequence>
<keyword evidence="4 6" id="KW-1133">Transmembrane helix</keyword>
<name>A0ABD3PSL3_9STRA</name>
<evidence type="ECO:0000256" key="6">
    <source>
        <dbReference type="RuleBase" id="RU363053"/>
    </source>
</evidence>
<dbReference type="EMBL" id="JABMIG020000144">
    <property type="protein sequence ID" value="KAL3789210.1"/>
    <property type="molecule type" value="Genomic_DNA"/>
</dbReference>
<feature type="transmembrane region" description="Helical" evidence="6">
    <location>
        <begin position="65"/>
        <end position="85"/>
    </location>
</feature>
<keyword evidence="3 6" id="KW-0812">Transmembrane</keyword>
<evidence type="ECO:0000313" key="8">
    <source>
        <dbReference type="Proteomes" id="UP001516023"/>
    </source>
</evidence>
<comment type="caution">
    <text evidence="7">The sequence shown here is derived from an EMBL/GenBank/DDBJ whole genome shotgun (WGS) entry which is preliminary data.</text>
</comment>
<evidence type="ECO:0000313" key="7">
    <source>
        <dbReference type="EMBL" id="KAL3789210.1"/>
    </source>
</evidence>
<accession>A0ABD3PSL3</accession>
<dbReference type="InterPro" id="IPR007248">
    <property type="entry name" value="Mpv17_PMP22"/>
</dbReference>
<dbReference type="Pfam" id="PF04117">
    <property type="entry name" value="Mpv17_PMP22"/>
    <property type="match status" value="1"/>
</dbReference>
<evidence type="ECO:0000256" key="3">
    <source>
        <dbReference type="ARBA" id="ARBA00022692"/>
    </source>
</evidence>
<comment type="subcellular location">
    <subcellularLocation>
        <location evidence="1">Membrane</location>
        <topology evidence="1">Multi-pass membrane protein</topology>
    </subcellularLocation>
</comment>